<name>A0A1Q9C551_SYMMI</name>
<gene>
    <name evidence="1" type="ORF">AK812_SmicGene49109</name>
</gene>
<evidence type="ECO:0000313" key="1">
    <source>
        <dbReference type="EMBL" id="OLP78049.1"/>
    </source>
</evidence>
<evidence type="ECO:0000313" key="2">
    <source>
        <dbReference type="Proteomes" id="UP000186817"/>
    </source>
</evidence>
<dbReference type="Proteomes" id="UP000186817">
    <property type="component" value="Unassembled WGS sequence"/>
</dbReference>
<comment type="caution">
    <text evidence="1">The sequence shown here is derived from an EMBL/GenBank/DDBJ whole genome shotgun (WGS) entry which is preliminary data.</text>
</comment>
<protein>
    <submittedName>
        <fullName evidence="1">Uncharacterized protein</fullName>
    </submittedName>
</protein>
<proteinExistence type="predicted"/>
<keyword evidence="2" id="KW-1185">Reference proteome</keyword>
<reference evidence="1 2" key="1">
    <citation type="submission" date="2016-02" db="EMBL/GenBank/DDBJ databases">
        <title>Genome analysis of coral dinoflagellate symbionts highlights evolutionary adaptations to a symbiotic lifestyle.</title>
        <authorList>
            <person name="Aranda M."/>
            <person name="Li Y."/>
            <person name="Liew Y.J."/>
            <person name="Baumgarten S."/>
            <person name="Simakov O."/>
            <person name="Wilson M."/>
            <person name="Piel J."/>
            <person name="Ashoor H."/>
            <person name="Bougouffa S."/>
            <person name="Bajic V.B."/>
            <person name="Ryu T."/>
            <person name="Ravasi T."/>
            <person name="Bayer T."/>
            <person name="Micklem G."/>
            <person name="Kim H."/>
            <person name="Bhak J."/>
            <person name="Lajeunesse T.C."/>
            <person name="Voolstra C.R."/>
        </authorList>
    </citation>
    <scope>NUCLEOTIDE SEQUENCE [LARGE SCALE GENOMIC DNA]</scope>
    <source>
        <strain evidence="1 2">CCMP2467</strain>
    </source>
</reference>
<dbReference type="EMBL" id="LSRX01001669">
    <property type="protein sequence ID" value="OLP78049.1"/>
    <property type="molecule type" value="Genomic_DNA"/>
</dbReference>
<sequence length="115" mass="12375">MPRTFCKELRRCAADLSQKEVKIELNLRVCRDVPFGPLLPVGMVAKSLELNSMHSQVGKGFSGAARTSKPATFTASSRSHPPAPLVRAAGTARKALFECSLTVISVTNFIDLMAA</sequence>
<organism evidence="1 2">
    <name type="scientific">Symbiodinium microadriaticum</name>
    <name type="common">Dinoflagellate</name>
    <name type="synonym">Zooxanthella microadriatica</name>
    <dbReference type="NCBI Taxonomy" id="2951"/>
    <lineage>
        <taxon>Eukaryota</taxon>
        <taxon>Sar</taxon>
        <taxon>Alveolata</taxon>
        <taxon>Dinophyceae</taxon>
        <taxon>Suessiales</taxon>
        <taxon>Symbiodiniaceae</taxon>
        <taxon>Symbiodinium</taxon>
    </lineage>
</organism>
<accession>A0A1Q9C551</accession>
<dbReference type="AlphaFoldDB" id="A0A1Q9C551"/>